<evidence type="ECO:0000256" key="7">
    <source>
        <dbReference type="ARBA" id="ARBA00023136"/>
    </source>
</evidence>
<evidence type="ECO:0000256" key="3">
    <source>
        <dbReference type="ARBA" id="ARBA00019407"/>
    </source>
</evidence>
<name>A0A8D4J155_9PAST</name>
<dbReference type="Proteomes" id="UP000955338">
    <property type="component" value="Chromosome"/>
</dbReference>
<accession>A0A8D4J155</accession>
<evidence type="ECO:0000256" key="6">
    <source>
        <dbReference type="ARBA" id="ARBA00022989"/>
    </source>
</evidence>
<comment type="subcellular location">
    <subcellularLocation>
        <location evidence="1">Cell membrane</location>
        <topology evidence="1">Multi-pass membrane protein</topology>
    </subcellularLocation>
</comment>
<dbReference type="InterPro" id="IPR009328">
    <property type="entry name" value="DUF986"/>
</dbReference>
<evidence type="ECO:0000256" key="4">
    <source>
        <dbReference type="ARBA" id="ARBA00022475"/>
    </source>
</evidence>
<keyword evidence="6" id="KW-1133">Transmembrane helix</keyword>
<keyword evidence="9" id="KW-1185">Reference proteome</keyword>
<evidence type="ECO:0000256" key="2">
    <source>
        <dbReference type="ARBA" id="ARBA00009962"/>
    </source>
</evidence>
<evidence type="ECO:0000256" key="1">
    <source>
        <dbReference type="ARBA" id="ARBA00004651"/>
    </source>
</evidence>
<evidence type="ECO:0000313" key="8">
    <source>
        <dbReference type="EMBL" id="QDJ14011.1"/>
    </source>
</evidence>
<dbReference type="EMBL" id="CP022011">
    <property type="protein sequence ID" value="QDJ14011.1"/>
    <property type="molecule type" value="Genomic_DNA"/>
</dbReference>
<evidence type="ECO:0000256" key="5">
    <source>
        <dbReference type="ARBA" id="ARBA00022692"/>
    </source>
</evidence>
<keyword evidence="5" id="KW-0812">Transmembrane</keyword>
<protein>
    <recommendedName>
        <fullName evidence="3">UPF0266 membrane protein YobD</fullName>
    </recommendedName>
</protein>
<reference evidence="8" key="1">
    <citation type="submission" date="2017-06" db="EMBL/GenBank/DDBJ databases">
        <title>Genome sequencing of pathogenic and non-pathogenic strains within Bisgaard taxon 40.</title>
        <authorList>
            <person name="Ladner J.T."/>
            <person name="Lovett S.P."/>
            <person name="Koroleva G."/>
            <person name="Lorch J.M."/>
        </authorList>
    </citation>
    <scope>NUCLEOTIDE SEQUENCE</scope>
    <source>
        <strain evidence="8">27576-1-I1</strain>
    </source>
</reference>
<comment type="similarity">
    <text evidence="2">Belongs to the UPF0266 family.</text>
</comment>
<dbReference type="AlphaFoldDB" id="A0A8D4J155"/>
<dbReference type="GO" id="GO:0005886">
    <property type="term" value="C:plasma membrane"/>
    <property type="evidence" value="ECO:0007669"/>
    <property type="project" value="UniProtKB-SubCell"/>
</dbReference>
<proteinExistence type="inferred from homology"/>
<evidence type="ECO:0000313" key="9">
    <source>
        <dbReference type="Proteomes" id="UP000955338"/>
    </source>
</evidence>
<dbReference type="Pfam" id="PF06173">
    <property type="entry name" value="DUF986"/>
    <property type="match status" value="1"/>
</dbReference>
<organism evidence="8 9">
    <name type="scientific">Mergibacter septicus</name>
    <dbReference type="NCBI Taxonomy" id="221402"/>
    <lineage>
        <taxon>Bacteria</taxon>
        <taxon>Pseudomonadati</taxon>
        <taxon>Pseudomonadota</taxon>
        <taxon>Gammaproteobacteria</taxon>
        <taxon>Pasteurellales</taxon>
        <taxon>Pasteurellaceae</taxon>
        <taxon>Mergibacter</taxon>
    </lineage>
</organism>
<gene>
    <name evidence="8" type="ORF">CEP48_00510</name>
</gene>
<keyword evidence="4" id="KW-1003">Cell membrane</keyword>
<dbReference type="RefSeq" id="WP_261919907.1">
    <property type="nucleotide sequence ID" value="NZ_CP022011.1"/>
</dbReference>
<keyword evidence="7" id="KW-0472">Membrane</keyword>
<sequence>MNVYILFLIILFFFGYAFYDQFLMEKLKGKTCLKVRLYQRNKLEGTVLIALLGVALYQSYPDELTPFYLFLLASFGVLVIYQFFIRCPVLILKPKGFFFANLYVSYDRINTINISENGFLQFVLKNGRALPIYIQAVDDIVKVLNFFVEIGRINPNQMEKIAEKIIKENKLRQKQKDTSDN</sequence>